<accession>A0A0B5J2P3</accession>
<dbReference type="KEGG" id="vg:23462751"/>
<proteinExistence type="predicted"/>
<dbReference type="EMBL" id="KP136319">
    <property type="protein sequence ID" value="AJF97834.1"/>
    <property type="molecule type" value="Genomic_DNA"/>
</dbReference>
<evidence type="ECO:0000313" key="1">
    <source>
        <dbReference type="EMBL" id="AJF97834.1"/>
    </source>
</evidence>
<organism evidence="1 2">
    <name type="scientific">Pandoravirus inopinatum</name>
    <dbReference type="NCBI Taxonomy" id="1605721"/>
    <lineage>
        <taxon>Viruses</taxon>
        <taxon>Pandoravirus</taxon>
    </lineage>
</organism>
<reference evidence="1 2" key="1">
    <citation type="journal article" date="2015" name="Parasitol. Res.">
        <title>Viruses in close associations with free-living amoebae.</title>
        <authorList>
            <person name="Scheid P."/>
        </authorList>
    </citation>
    <scope>NUCLEOTIDE SEQUENCE [LARGE SCALE GENOMIC DNA]</scope>
    <source>
        <strain evidence="1">KlaHel</strain>
    </source>
</reference>
<evidence type="ECO:0000313" key="2">
    <source>
        <dbReference type="Proteomes" id="UP000202511"/>
    </source>
</evidence>
<sequence length="198" mass="21586">MDGQSQQGTSASSQPALTTSHWNPLAAARDLVWNVASTLAPYTYPRDTGDRTEPPNVIASTVAHSADNDDIDTSAPSRASQSVIGAAPEATSNWVTLAKSEDVDGSRVLRCRRIDSHTQGWSTFEAVLVDSVRKRNPEWHGRPAMYGPMGKRWPGDTRDRKYLTKENTRKATITRPIGAPWPTETELLVVFGNNLGAA</sequence>
<protein>
    <submittedName>
        <fullName evidence="1">Uncharacterized protein</fullName>
    </submittedName>
</protein>
<dbReference type="Proteomes" id="UP000202511">
    <property type="component" value="Segment"/>
</dbReference>
<dbReference type="GeneID" id="23462751"/>
<name>A0A0B5J2P3_9VIRU</name>
<dbReference type="RefSeq" id="YP_009120069.1">
    <property type="nucleotide sequence ID" value="NC_026440.1"/>
</dbReference>